<dbReference type="Pfam" id="PF20239">
    <property type="entry name" value="DUF6596"/>
    <property type="match status" value="1"/>
</dbReference>
<dbReference type="InterPro" id="IPR046531">
    <property type="entry name" value="DUF6596"/>
</dbReference>
<evidence type="ECO:0000313" key="4">
    <source>
        <dbReference type="EMBL" id="KCZ54103.1"/>
    </source>
</evidence>
<dbReference type="GO" id="GO:0016987">
    <property type="term" value="F:sigma factor activity"/>
    <property type="evidence" value="ECO:0007669"/>
    <property type="project" value="InterPro"/>
</dbReference>
<evidence type="ECO:0000313" key="5">
    <source>
        <dbReference type="Proteomes" id="UP000027037"/>
    </source>
</evidence>
<dbReference type="eggNOG" id="COG4941">
    <property type="taxonomic scope" value="Bacteria"/>
</dbReference>
<accession>A0A062U8N6</accession>
<dbReference type="GO" id="GO:0006352">
    <property type="term" value="P:DNA-templated transcription initiation"/>
    <property type="evidence" value="ECO:0007669"/>
    <property type="project" value="InterPro"/>
</dbReference>
<dbReference type="SUPFAM" id="SSF88659">
    <property type="entry name" value="Sigma3 and sigma4 domains of RNA polymerase sigma factors"/>
    <property type="match status" value="1"/>
</dbReference>
<dbReference type="Gene3D" id="1.10.1740.10">
    <property type="match status" value="1"/>
</dbReference>
<evidence type="ECO:0000259" key="1">
    <source>
        <dbReference type="Pfam" id="PF04542"/>
    </source>
</evidence>
<dbReference type="Gene3D" id="1.25.40.10">
    <property type="entry name" value="Tetratricopeptide repeat domain"/>
    <property type="match status" value="1"/>
</dbReference>
<dbReference type="AlphaFoldDB" id="A0A062U8N6"/>
<organism evidence="4 5">
    <name type="scientific">Hyphomonas beringensis</name>
    <dbReference type="NCBI Taxonomy" id="1280946"/>
    <lineage>
        <taxon>Bacteria</taxon>
        <taxon>Pseudomonadati</taxon>
        <taxon>Pseudomonadota</taxon>
        <taxon>Alphaproteobacteria</taxon>
        <taxon>Hyphomonadales</taxon>
        <taxon>Hyphomonadaceae</taxon>
        <taxon>Hyphomonas</taxon>
    </lineage>
</organism>
<name>A0A062U8N6_9PROT</name>
<dbReference type="InterPro" id="IPR013325">
    <property type="entry name" value="RNA_pol_sigma_r2"/>
</dbReference>
<feature type="domain" description="DUF6596" evidence="3">
    <location>
        <begin position="187"/>
        <end position="287"/>
    </location>
</feature>
<feature type="domain" description="RNA polymerase sigma factor 70 region 4 type 2" evidence="2">
    <location>
        <begin position="118"/>
        <end position="169"/>
    </location>
</feature>
<dbReference type="GO" id="GO:0003677">
    <property type="term" value="F:DNA binding"/>
    <property type="evidence" value="ECO:0007669"/>
    <property type="project" value="InterPro"/>
</dbReference>
<sequence>MATPDTSGADARAAAEWAARNSYGKLIAQLTARCGSLSLAEDALADAFAIALANWPRQGVPDAPEAWLMKAANRKIIDAVRRIQTASRHAEAELSFTQEASLVDGGDVPGGDRRLELMFLCAHPAIPESAHTALMLQAMLGFTAEEIAAATLETPSTVSQRLTRAKRKLSDNGLPFALPPPHILNERTAAVQRAIYAAYTGGWEDVPGGEHPVTGLAREAEWLARCLVRLAPENAEAKGLLALILYCESRRAARRDTEGRYIPLTEQQTALWGEPRITEATALLTEAGKMQAPGRFQLEAAIQAVHTARRQTGRTDWAMICKLYERLQTFTPSIGARIGHAAALLQRGQTDEAVHLLDELPQNRISQYAPYWAVRGHAMKMTGNTEEAGESLRHAASLSRDTATREWLLAQAAEI</sequence>
<dbReference type="STRING" id="1280946.HY29_03250"/>
<dbReference type="InterPro" id="IPR013324">
    <property type="entry name" value="RNA_pol_sigma_r3/r4-like"/>
</dbReference>
<dbReference type="EMBL" id="AWFF01000043">
    <property type="protein sequence ID" value="KCZ54103.1"/>
    <property type="molecule type" value="Genomic_DNA"/>
</dbReference>
<feature type="domain" description="RNA polymerase sigma-70 region 2" evidence="1">
    <location>
        <begin position="26"/>
        <end position="82"/>
    </location>
</feature>
<dbReference type="InterPro" id="IPR013249">
    <property type="entry name" value="RNA_pol_sigma70_r4_t2"/>
</dbReference>
<keyword evidence="5" id="KW-1185">Reference proteome</keyword>
<evidence type="ECO:0008006" key="6">
    <source>
        <dbReference type="Google" id="ProtNLM"/>
    </source>
</evidence>
<dbReference type="PATRIC" id="fig|1280946.3.peg.2274"/>
<dbReference type="Gene3D" id="1.10.10.10">
    <property type="entry name" value="Winged helix-like DNA-binding domain superfamily/Winged helix DNA-binding domain"/>
    <property type="match status" value="1"/>
</dbReference>
<dbReference type="SUPFAM" id="SSF48452">
    <property type="entry name" value="TPR-like"/>
    <property type="match status" value="1"/>
</dbReference>
<gene>
    <name evidence="4" type="ORF">HY29_03250</name>
</gene>
<dbReference type="Pfam" id="PF04542">
    <property type="entry name" value="Sigma70_r2"/>
    <property type="match status" value="1"/>
</dbReference>
<comment type="caution">
    <text evidence="4">The sequence shown here is derived from an EMBL/GenBank/DDBJ whole genome shotgun (WGS) entry which is preliminary data.</text>
</comment>
<proteinExistence type="predicted"/>
<dbReference type="InterPro" id="IPR007627">
    <property type="entry name" value="RNA_pol_sigma70_r2"/>
</dbReference>
<dbReference type="Proteomes" id="UP000027037">
    <property type="component" value="Unassembled WGS sequence"/>
</dbReference>
<evidence type="ECO:0000259" key="2">
    <source>
        <dbReference type="Pfam" id="PF08281"/>
    </source>
</evidence>
<dbReference type="InterPro" id="IPR036388">
    <property type="entry name" value="WH-like_DNA-bd_sf"/>
</dbReference>
<evidence type="ECO:0000259" key="3">
    <source>
        <dbReference type="Pfam" id="PF20239"/>
    </source>
</evidence>
<protein>
    <recommendedName>
        <fullName evidence="6">DUF6596 domain-containing protein</fullName>
    </recommendedName>
</protein>
<dbReference type="PANTHER" id="PTHR47756">
    <property type="entry name" value="BLL6612 PROTEIN-RELATED"/>
    <property type="match status" value="1"/>
</dbReference>
<dbReference type="InterPro" id="IPR011990">
    <property type="entry name" value="TPR-like_helical_dom_sf"/>
</dbReference>
<reference evidence="4 5" key="1">
    <citation type="journal article" date="2014" name="Antonie Van Leeuwenhoek">
        <title>Hyphomonas beringensis sp. nov. and Hyphomonas chukchiensis sp. nov., isolated from surface seawater of the Bering Sea and Chukchi Sea.</title>
        <authorList>
            <person name="Li C."/>
            <person name="Lai Q."/>
            <person name="Li G."/>
            <person name="Dong C."/>
            <person name="Wang J."/>
            <person name="Liao Y."/>
            <person name="Shao Z."/>
        </authorList>
    </citation>
    <scope>NUCLEOTIDE SEQUENCE [LARGE SCALE GENOMIC DNA]</scope>
    <source>
        <strain evidence="4 5">25B14_1</strain>
    </source>
</reference>
<dbReference type="PANTHER" id="PTHR47756:SF2">
    <property type="entry name" value="BLL6612 PROTEIN"/>
    <property type="match status" value="1"/>
</dbReference>
<dbReference type="SUPFAM" id="SSF88946">
    <property type="entry name" value="Sigma2 domain of RNA polymerase sigma factors"/>
    <property type="match status" value="1"/>
</dbReference>
<dbReference type="Pfam" id="PF08281">
    <property type="entry name" value="Sigma70_r4_2"/>
    <property type="match status" value="1"/>
</dbReference>